<keyword evidence="2 5" id="KW-0732">Signal</keyword>
<dbReference type="InterPro" id="IPR033453">
    <property type="entry name" value="Glyco_hydro_30_TIM-barrel"/>
</dbReference>
<gene>
    <name evidence="8" type="ORF">GPY61_25590</name>
</gene>
<evidence type="ECO:0000259" key="7">
    <source>
        <dbReference type="Pfam" id="PF17189"/>
    </source>
</evidence>
<keyword evidence="9" id="KW-1185">Reference proteome</keyword>
<evidence type="ECO:0000256" key="2">
    <source>
        <dbReference type="ARBA" id="ARBA00022729"/>
    </source>
</evidence>
<accession>A0A7X3KAQ3</accession>
<feature type="chain" id="PRO_5030660792" evidence="5">
    <location>
        <begin position="25"/>
        <end position="514"/>
    </location>
</feature>
<dbReference type="Pfam" id="PF17189">
    <property type="entry name" value="Glyco_hydro_30C"/>
    <property type="match status" value="1"/>
</dbReference>
<name>A0A7X3KAQ3_9BURK</name>
<keyword evidence="8" id="KW-0624">Polysaccharide degradation</keyword>
<evidence type="ECO:0000256" key="5">
    <source>
        <dbReference type="SAM" id="SignalP"/>
    </source>
</evidence>
<evidence type="ECO:0000313" key="8">
    <source>
        <dbReference type="EMBL" id="MVW63301.1"/>
    </source>
</evidence>
<dbReference type="GO" id="GO:0004348">
    <property type="term" value="F:glucosylceramidase activity"/>
    <property type="evidence" value="ECO:0007669"/>
    <property type="project" value="InterPro"/>
</dbReference>
<dbReference type="PANTHER" id="PTHR11069:SF38">
    <property type="entry name" value="GLUCURONOXYLANASE XYNC"/>
    <property type="match status" value="1"/>
</dbReference>
<feature type="domain" description="Glycosyl hydrolase family 30 beta sandwich" evidence="7">
    <location>
        <begin position="316"/>
        <end position="402"/>
    </location>
</feature>
<keyword evidence="3 4" id="KW-0378">Hydrolase</keyword>
<comment type="caution">
    <text evidence="8">The sequence shown here is derived from an EMBL/GenBank/DDBJ whole genome shotgun (WGS) entry which is preliminary data.</text>
</comment>
<comment type="similarity">
    <text evidence="1 4">Belongs to the glycosyl hydrolase 30 family.</text>
</comment>
<dbReference type="GO" id="GO:0006665">
    <property type="term" value="P:sphingolipid metabolic process"/>
    <property type="evidence" value="ECO:0007669"/>
    <property type="project" value="InterPro"/>
</dbReference>
<dbReference type="InterPro" id="IPR001139">
    <property type="entry name" value="Glyco_hydro_30"/>
</dbReference>
<evidence type="ECO:0000256" key="3">
    <source>
        <dbReference type="ARBA" id="ARBA00022801"/>
    </source>
</evidence>
<dbReference type="EMBL" id="WSES01000008">
    <property type="protein sequence ID" value="MVW63301.1"/>
    <property type="molecule type" value="Genomic_DNA"/>
</dbReference>
<dbReference type="Proteomes" id="UP000443353">
    <property type="component" value="Unassembled WGS sequence"/>
</dbReference>
<evidence type="ECO:0000259" key="6">
    <source>
        <dbReference type="Pfam" id="PF02055"/>
    </source>
</evidence>
<dbReference type="InterPro" id="IPR017853">
    <property type="entry name" value="GH"/>
</dbReference>
<dbReference type="InterPro" id="IPR033452">
    <property type="entry name" value="GH30_C"/>
</dbReference>
<dbReference type="InterPro" id="IPR013780">
    <property type="entry name" value="Glyco_hydro_b"/>
</dbReference>
<organism evidence="8 9">
    <name type="scientific">Massilia cellulosiltytica</name>
    <dbReference type="NCBI Taxonomy" id="2683234"/>
    <lineage>
        <taxon>Bacteria</taxon>
        <taxon>Pseudomonadati</taxon>
        <taxon>Pseudomonadota</taxon>
        <taxon>Betaproteobacteria</taxon>
        <taxon>Burkholderiales</taxon>
        <taxon>Oxalobacteraceae</taxon>
        <taxon>Telluria group</taxon>
        <taxon>Massilia</taxon>
    </lineage>
</organism>
<sequence length="514" mass="54921">MLKQRLLRWSLPLLAMSALPAAVAQTVAIDPATTYQVIRGFGGHNGAGWIADLTPAQVDTAFGTGQGQIGLTIMRMRIDASSTAWATQLPTAKLAKAKGVTLFATPWTPPPYMKTSNAIAHGSLIPSYYPDYATHLLGFADYMRTNGAQLYGISVQNEPDWDPDYEGCTWTSAQFIDFIKSQGPRFAGLKLMAPESLGMRKVLSDPILNDAGAAAQLSIVAGHLYGTTPSDYPLARAKGKEVWMTEHYTDSTSDANDWAKAMPVAIEVHRSMAANYSAYVWWYIRRFYGLITEDGNVSKRGWIMSQYAKFVRPGYVRIGATQNPYPDVYVTAYKGGDGKVVVVAVNNGTAQRRVDLTFGSGAPRTLQRYVTSAAANESYAGDYPVIAGGASADLEPSSISTFVSQPAVADLTGSVKIVQGGLTANRFTGQFSGTVSFTNTTGATLTASTLRLVLEGLTPGVTLDNKQGDVNGVPYIALPVNQLAPGATVTVTTTFGNPSKGAIAYTPKLQGITF</sequence>
<dbReference type="Gene3D" id="2.60.40.1180">
    <property type="entry name" value="Golgi alpha-mannosidase II"/>
    <property type="match status" value="1"/>
</dbReference>
<dbReference type="GO" id="GO:0016020">
    <property type="term" value="C:membrane"/>
    <property type="evidence" value="ECO:0007669"/>
    <property type="project" value="GOC"/>
</dbReference>
<dbReference type="Gene3D" id="3.20.20.80">
    <property type="entry name" value="Glycosidases"/>
    <property type="match status" value="1"/>
</dbReference>
<feature type="domain" description="Glycosyl hydrolase family 30 TIM-barrel" evidence="6">
    <location>
        <begin position="94"/>
        <end position="236"/>
    </location>
</feature>
<reference evidence="8 9" key="1">
    <citation type="submission" date="2019-12" db="EMBL/GenBank/DDBJ databases">
        <authorList>
            <person name="Li C."/>
            <person name="Zhao J."/>
        </authorList>
    </citation>
    <scope>NUCLEOTIDE SEQUENCE [LARGE SCALE GENOMIC DNA]</scope>
    <source>
        <strain evidence="8 9">NEAU-DD11</strain>
    </source>
</reference>
<proteinExistence type="inferred from homology"/>
<dbReference type="SUPFAM" id="SSF51011">
    <property type="entry name" value="Glycosyl hydrolase domain"/>
    <property type="match status" value="1"/>
</dbReference>
<keyword evidence="4 8" id="KW-0326">Glycosidase</keyword>
<dbReference type="SUPFAM" id="SSF51445">
    <property type="entry name" value="(Trans)glycosidases"/>
    <property type="match status" value="1"/>
</dbReference>
<dbReference type="GO" id="GO:0045493">
    <property type="term" value="P:xylan catabolic process"/>
    <property type="evidence" value="ECO:0007669"/>
    <property type="project" value="UniProtKB-KW"/>
</dbReference>
<evidence type="ECO:0000256" key="1">
    <source>
        <dbReference type="ARBA" id="ARBA00005382"/>
    </source>
</evidence>
<keyword evidence="8" id="KW-0858">Xylan degradation</keyword>
<evidence type="ECO:0000256" key="4">
    <source>
        <dbReference type="RuleBase" id="RU361188"/>
    </source>
</evidence>
<dbReference type="Pfam" id="PF02055">
    <property type="entry name" value="Glyco_hydro_30"/>
    <property type="match status" value="1"/>
</dbReference>
<dbReference type="AlphaFoldDB" id="A0A7X3KAQ3"/>
<keyword evidence="8" id="KW-0119">Carbohydrate metabolism</keyword>
<protein>
    <submittedName>
        <fullName evidence="8">Xylanase</fullName>
    </submittedName>
</protein>
<dbReference type="RefSeq" id="WP_082577191.1">
    <property type="nucleotide sequence ID" value="NZ_WSES01000008.1"/>
</dbReference>
<feature type="signal peptide" evidence="5">
    <location>
        <begin position="1"/>
        <end position="24"/>
    </location>
</feature>
<evidence type="ECO:0000313" key="9">
    <source>
        <dbReference type="Proteomes" id="UP000443353"/>
    </source>
</evidence>
<dbReference type="PANTHER" id="PTHR11069">
    <property type="entry name" value="GLUCOSYLCERAMIDASE"/>
    <property type="match status" value="1"/>
</dbReference>